<evidence type="ECO:0000256" key="1">
    <source>
        <dbReference type="SAM" id="MobiDB-lite"/>
    </source>
</evidence>
<proteinExistence type="predicted"/>
<evidence type="ECO:0000313" key="2">
    <source>
        <dbReference type="EMBL" id="EUA90325.1"/>
    </source>
</evidence>
<dbReference type="EC" id="1.2.-.-" evidence="2"/>
<comment type="caution">
    <text evidence="2">The sequence shown here is derived from an EMBL/GenBank/DDBJ whole genome shotgun (WGS) entry which is preliminary data.</text>
</comment>
<dbReference type="GO" id="GO:0016491">
    <property type="term" value="F:oxidoreductase activity"/>
    <property type="evidence" value="ECO:0007669"/>
    <property type="project" value="UniProtKB-KW"/>
</dbReference>
<accession>A0ABN0QZS3</accession>
<sequence>MMAGAVMGADSYWIGDHLNALVPQRAGATVGGDPRISRSWGAAGAQG</sequence>
<reference evidence="2 3" key="1">
    <citation type="submission" date="2014-01" db="EMBL/GenBank/DDBJ databases">
        <authorList>
            <person name="Dobos K."/>
            <person name="Lenaerts A."/>
            <person name="Ordway D."/>
            <person name="DeGroote M.A."/>
            <person name="Parker T."/>
            <person name="Sizemore C."/>
            <person name="Tallon L.J."/>
            <person name="Sadzewicz L.K."/>
            <person name="Sengamalay N."/>
            <person name="Fraser C.M."/>
            <person name="Hine E."/>
            <person name="Shefchek K.A."/>
            <person name="Das S.P."/>
            <person name="Tettelin H."/>
        </authorList>
    </citation>
    <scope>NUCLEOTIDE SEQUENCE [LARGE SCALE GENOMIC DNA]</scope>
    <source>
        <strain evidence="2 3">Harvey</strain>
    </source>
</reference>
<name>A0ABN0QZS3_MYCUL</name>
<protein>
    <submittedName>
        <fullName evidence="2">Phthiodiolone/phenolphthiodiolone dimycocerosates ketoreductase domain protein</fullName>
        <ecNumber evidence="2">1.2.-.-</ecNumber>
    </submittedName>
</protein>
<keyword evidence="2" id="KW-0560">Oxidoreductase</keyword>
<evidence type="ECO:0000313" key="3">
    <source>
        <dbReference type="Proteomes" id="UP000020681"/>
    </source>
</evidence>
<dbReference type="Proteomes" id="UP000020681">
    <property type="component" value="Unassembled WGS sequence"/>
</dbReference>
<organism evidence="2 3">
    <name type="scientific">Mycobacterium ulcerans str. Harvey</name>
    <dbReference type="NCBI Taxonomy" id="1299332"/>
    <lineage>
        <taxon>Bacteria</taxon>
        <taxon>Bacillati</taxon>
        <taxon>Actinomycetota</taxon>
        <taxon>Actinomycetes</taxon>
        <taxon>Mycobacteriales</taxon>
        <taxon>Mycobacteriaceae</taxon>
        <taxon>Mycobacterium</taxon>
        <taxon>Mycobacterium ulcerans group</taxon>
    </lineage>
</organism>
<keyword evidence="3" id="KW-1185">Reference proteome</keyword>
<gene>
    <name evidence="2" type="ORF">I551_3155</name>
</gene>
<feature type="region of interest" description="Disordered" evidence="1">
    <location>
        <begin position="27"/>
        <end position="47"/>
    </location>
</feature>
<dbReference type="EMBL" id="JAOL01000105">
    <property type="protein sequence ID" value="EUA90325.1"/>
    <property type="molecule type" value="Genomic_DNA"/>
</dbReference>